<dbReference type="AlphaFoldDB" id="A0A2K4ZKD0"/>
<gene>
    <name evidence="1" type="ORF">AMURIS_03672</name>
</gene>
<evidence type="ECO:0000313" key="2">
    <source>
        <dbReference type="Proteomes" id="UP000236311"/>
    </source>
</evidence>
<accession>A0A2K4ZKD0</accession>
<reference evidence="1 2" key="1">
    <citation type="submission" date="2018-01" db="EMBL/GenBank/DDBJ databases">
        <authorList>
            <person name="Gaut B.S."/>
            <person name="Morton B.R."/>
            <person name="Clegg M.T."/>
            <person name="Duvall M.R."/>
        </authorList>
    </citation>
    <scope>NUCLEOTIDE SEQUENCE [LARGE SCALE GENOMIC DNA]</scope>
    <source>
        <strain evidence="1">GP69</strain>
    </source>
</reference>
<dbReference type="Proteomes" id="UP000236311">
    <property type="component" value="Unassembled WGS sequence"/>
</dbReference>
<name>A0A2K4ZKD0_9FIRM</name>
<proteinExistence type="predicted"/>
<keyword evidence="2" id="KW-1185">Reference proteome</keyword>
<protein>
    <recommendedName>
        <fullName evidence="3">CopG family transcriptional regulator</fullName>
    </recommendedName>
</protein>
<evidence type="ECO:0008006" key="3">
    <source>
        <dbReference type="Google" id="ProtNLM"/>
    </source>
</evidence>
<organism evidence="1 2">
    <name type="scientific">Acetatifactor muris</name>
    <dbReference type="NCBI Taxonomy" id="879566"/>
    <lineage>
        <taxon>Bacteria</taxon>
        <taxon>Bacillati</taxon>
        <taxon>Bacillota</taxon>
        <taxon>Clostridia</taxon>
        <taxon>Lachnospirales</taxon>
        <taxon>Lachnospiraceae</taxon>
        <taxon>Acetatifactor</taxon>
    </lineage>
</organism>
<sequence length="78" mass="9164">MEEVLKLVMEDRETKDDNGRFKEDFSIRITEAMLYDRLHTLSNEYSVSVELLVNIAVKRLLSDIDFVRNLRMGKIDGE</sequence>
<dbReference type="EMBL" id="OFSM01000020">
    <property type="protein sequence ID" value="SOY30938.1"/>
    <property type="molecule type" value="Genomic_DNA"/>
</dbReference>
<evidence type="ECO:0000313" key="1">
    <source>
        <dbReference type="EMBL" id="SOY30938.1"/>
    </source>
</evidence>